<dbReference type="EMBL" id="UZAU01000745">
    <property type="status" value="NOT_ANNOTATED_CDS"/>
    <property type="molecule type" value="Genomic_DNA"/>
</dbReference>
<proteinExistence type="predicted"/>
<evidence type="ECO:0000313" key="2">
    <source>
        <dbReference type="Proteomes" id="UP000596661"/>
    </source>
</evidence>
<dbReference type="Gramene" id="evm.model.09.1004">
    <property type="protein sequence ID" value="cds.evm.model.09.1004"/>
    <property type="gene ID" value="evm.TU.09.1004"/>
</dbReference>
<dbReference type="EnsemblPlants" id="evm.model.09.1004">
    <property type="protein sequence ID" value="cds.evm.model.09.1004"/>
    <property type="gene ID" value="evm.TU.09.1004"/>
</dbReference>
<dbReference type="Proteomes" id="UP000596661">
    <property type="component" value="Chromosome 9"/>
</dbReference>
<evidence type="ECO:0000313" key="1">
    <source>
        <dbReference type="EnsemblPlants" id="cds.evm.model.09.1004"/>
    </source>
</evidence>
<name>A0A803QD26_CANSA</name>
<organism evidence="1 2">
    <name type="scientific">Cannabis sativa</name>
    <name type="common">Hemp</name>
    <name type="synonym">Marijuana</name>
    <dbReference type="NCBI Taxonomy" id="3483"/>
    <lineage>
        <taxon>Eukaryota</taxon>
        <taxon>Viridiplantae</taxon>
        <taxon>Streptophyta</taxon>
        <taxon>Embryophyta</taxon>
        <taxon>Tracheophyta</taxon>
        <taxon>Spermatophyta</taxon>
        <taxon>Magnoliopsida</taxon>
        <taxon>eudicotyledons</taxon>
        <taxon>Gunneridae</taxon>
        <taxon>Pentapetalae</taxon>
        <taxon>rosids</taxon>
        <taxon>fabids</taxon>
        <taxon>Rosales</taxon>
        <taxon>Cannabaceae</taxon>
        <taxon>Cannabis</taxon>
    </lineage>
</organism>
<keyword evidence="2" id="KW-1185">Reference proteome</keyword>
<sequence>MYENGGFHYHAVAKKESASKNTAVRTIREIFLEFEGFQCNVRFSNGRGRASLEDEGGRFHGLGVIILITRIEYSSWLAAVRLRQSVDGNILSGVKEPLLTPLEAVVGPVSTAHGDDGISRLDHTRLAMYWRRFGSKRARPLRTAPDLPSTCSSGGSRVVGHVFGLSRPVGPLADLADRTLYPVVAVGPMGTELGPALGNI</sequence>
<reference evidence="1" key="1">
    <citation type="submission" date="2018-11" db="EMBL/GenBank/DDBJ databases">
        <authorList>
            <person name="Grassa J C."/>
        </authorList>
    </citation>
    <scope>NUCLEOTIDE SEQUENCE [LARGE SCALE GENOMIC DNA]</scope>
</reference>
<dbReference type="AlphaFoldDB" id="A0A803QD26"/>
<accession>A0A803QD26</accession>
<protein>
    <submittedName>
        <fullName evidence="1">Uncharacterized protein</fullName>
    </submittedName>
</protein>
<reference evidence="1" key="2">
    <citation type="submission" date="2021-03" db="UniProtKB">
        <authorList>
            <consortium name="EnsemblPlants"/>
        </authorList>
    </citation>
    <scope>IDENTIFICATION</scope>
</reference>